<dbReference type="AlphaFoldDB" id="A0A9P4XBJ3"/>
<keyword evidence="3" id="KW-1185">Reference proteome</keyword>
<organism evidence="2 3">
    <name type="scientific">Trichoderma lentiforme</name>
    <dbReference type="NCBI Taxonomy" id="1567552"/>
    <lineage>
        <taxon>Eukaryota</taxon>
        <taxon>Fungi</taxon>
        <taxon>Dikarya</taxon>
        <taxon>Ascomycota</taxon>
        <taxon>Pezizomycotina</taxon>
        <taxon>Sordariomycetes</taxon>
        <taxon>Hypocreomycetidae</taxon>
        <taxon>Hypocreales</taxon>
        <taxon>Hypocreaceae</taxon>
        <taxon>Trichoderma</taxon>
    </lineage>
</organism>
<dbReference type="EMBL" id="QLNT01000015">
    <property type="protein sequence ID" value="KAF3067535.1"/>
    <property type="molecule type" value="Genomic_DNA"/>
</dbReference>
<proteinExistence type="predicted"/>
<accession>A0A9P4XBJ3</accession>
<reference evidence="2 3" key="1">
    <citation type="submission" date="2018-06" db="EMBL/GenBank/DDBJ databases">
        <title>Genome analysis of cellulolytic fungus Trichoderma lentiforme CFAM-422.</title>
        <authorList>
            <person name="Steindorff A.S."/>
            <person name="Formighieri E.F."/>
            <person name="Midorikawa G.E.O."/>
            <person name="Tamietti M.S."/>
            <person name="Ramos E.Z."/>
            <person name="Silva A.S."/>
            <person name="Bon E.P.S."/>
            <person name="Mendes T.D."/>
            <person name="Damaso M.C.T."/>
            <person name="Favaro L.C.L."/>
        </authorList>
    </citation>
    <scope>NUCLEOTIDE SEQUENCE [LARGE SCALE GENOMIC DNA]</scope>
    <source>
        <strain evidence="2 3">CFAM-422</strain>
    </source>
</reference>
<dbReference type="Proteomes" id="UP000801864">
    <property type="component" value="Unassembled WGS sequence"/>
</dbReference>
<evidence type="ECO:0000256" key="1">
    <source>
        <dbReference type="SAM" id="MobiDB-lite"/>
    </source>
</evidence>
<evidence type="ECO:0000313" key="3">
    <source>
        <dbReference type="Proteomes" id="UP000801864"/>
    </source>
</evidence>
<feature type="compositionally biased region" description="Polar residues" evidence="1">
    <location>
        <begin position="1"/>
        <end position="24"/>
    </location>
</feature>
<evidence type="ECO:0000313" key="2">
    <source>
        <dbReference type="EMBL" id="KAF3067535.1"/>
    </source>
</evidence>
<name>A0A9P4XBJ3_9HYPO</name>
<gene>
    <name evidence="2" type="ORF">CFAM422_008383</name>
</gene>
<feature type="region of interest" description="Disordered" evidence="1">
    <location>
        <begin position="1"/>
        <end position="65"/>
    </location>
</feature>
<protein>
    <submittedName>
        <fullName evidence="2">Uncharacterized protein</fullName>
    </submittedName>
</protein>
<comment type="caution">
    <text evidence="2">The sequence shown here is derived from an EMBL/GenBank/DDBJ whole genome shotgun (WGS) entry which is preliminary data.</text>
</comment>
<sequence>MTNLSTRASNGSNAASNDDTTAVNETVHDHKPSYSLSRFLSDMDQNHPPGFGQAQSPAESEERMQELLRSIEAKFSPNTDPPHRS</sequence>